<evidence type="ECO:0000313" key="3">
    <source>
        <dbReference type="Proteomes" id="UP000576393"/>
    </source>
</evidence>
<dbReference type="Proteomes" id="UP000576393">
    <property type="component" value="Unassembled WGS sequence"/>
</dbReference>
<keyword evidence="3" id="KW-1185">Reference proteome</keyword>
<keyword evidence="1" id="KW-0812">Transmembrane</keyword>
<keyword evidence="1" id="KW-1133">Transmembrane helix</keyword>
<organism evidence="2 3">
    <name type="scientific">Streptosporangium sandarakinum</name>
    <dbReference type="NCBI Taxonomy" id="1260955"/>
    <lineage>
        <taxon>Bacteria</taxon>
        <taxon>Bacillati</taxon>
        <taxon>Actinomycetota</taxon>
        <taxon>Actinomycetes</taxon>
        <taxon>Streptosporangiales</taxon>
        <taxon>Streptosporangiaceae</taxon>
        <taxon>Streptosporangium</taxon>
    </lineage>
</organism>
<evidence type="ECO:0000256" key="1">
    <source>
        <dbReference type="SAM" id="Phobius"/>
    </source>
</evidence>
<name>A0A852VAH9_9ACTN</name>
<accession>A0A852VAH9</accession>
<dbReference type="RefSeq" id="WP_179828678.1">
    <property type="nucleotide sequence ID" value="NZ_JACCCO010000003.1"/>
</dbReference>
<gene>
    <name evidence="2" type="ORF">HDA43_006755</name>
</gene>
<feature type="transmembrane region" description="Helical" evidence="1">
    <location>
        <begin position="34"/>
        <end position="55"/>
    </location>
</feature>
<keyword evidence="1" id="KW-0472">Membrane</keyword>
<dbReference type="AlphaFoldDB" id="A0A852VAH9"/>
<dbReference type="EMBL" id="JACCCO010000003">
    <property type="protein sequence ID" value="NYF44528.1"/>
    <property type="molecule type" value="Genomic_DNA"/>
</dbReference>
<proteinExistence type="predicted"/>
<sequence length="384" mass="41020">MTRLRRALNGIAEEAPMVDLADLALAGHRRRRRVTALLAAATVATMVAGATTATVTSIRSHGVAAAWRTEAAAAPLRSHDAAATPQTEAAVPDLPGGRVGPLAYAYRTPCDVDRERKTIDCAAVEWRVVTRAGTTYRLPQALALNDQERRVPVAISRDGRMLAYYSRQAQAHVVRDLVDGSQVTSPVTVKEERIGIGSMLVVSDDGRHVVFDPREGSKEPGLLIDMRTGKTVRIPGEYEPVSIKDGIAELVRYVKTDLWLMPVTGGGRPVRFAGAYITFSELAPDGRTVAAAEMKDLQKQKLSLLDTAGGRAPRKVAVRGLPEKAGVIATGPWRSGSELTLFALHGKGTHVYSVDIGTGRARRLADYPPGKPGGFLVLPGVASG</sequence>
<comment type="caution">
    <text evidence="2">The sequence shown here is derived from an EMBL/GenBank/DDBJ whole genome shotgun (WGS) entry which is preliminary data.</text>
</comment>
<reference evidence="2 3" key="1">
    <citation type="submission" date="2020-07" db="EMBL/GenBank/DDBJ databases">
        <title>Sequencing the genomes of 1000 actinobacteria strains.</title>
        <authorList>
            <person name="Klenk H.-P."/>
        </authorList>
    </citation>
    <scope>NUCLEOTIDE SEQUENCE [LARGE SCALE GENOMIC DNA]</scope>
    <source>
        <strain evidence="2 3">DSM 45763</strain>
    </source>
</reference>
<dbReference type="InterPro" id="IPR011042">
    <property type="entry name" value="6-blade_b-propeller_TolB-like"/>
</dbReference>
<protein>
    <submittedName>
        <fullName evidence="2">Uncharacterized protein</fullName>
    </submittedName>
</protein>
<dbReference type="SUPFAM" id="SSF82171">
    <property type="entry name" value="DPP6 N-terminal domain-like"/>
    <property type="match status" value="1"/>
</dbReference>
<evidence type="ECO:0000313" key="2">
    <source>
        <dbReference type="EMBL" id="NYF44528.1"/>
    </source>
</evidence>
<dbReference type="Gene3D" id="2.120.10.30">
    <property type="entry name" value="TolB, C-terminal domain"/>
    <property type="match status" value="1"/>
</dbReference>